<dbReference type="Proteomes" id="UP001642464">
    <property type="component" value="Unassembled WGS sequence"/>
</dbReference>
<gene>
    <name evidence="2" type="ORF">SCF082_LOCUS19541</name>
</gene>
<comment type="caution">
    <text evidence="2">The sequence shown here is derived from an EMBL/GenBank/DDBJ whole genome shotgun (WGS) entry which is preliminary data.</text>
</comment>
<evidence type="ECO:0000313" key="2">
    <source>
        <dbReference type="EMBL" id="CAK9031194.1"/>
    </source>
</evidence>
<reference evidence="2 3" key="1">
    <citation type="submission" date="2024-02" db="EMBL/GenBank/DDBJ databases">
        <authorList>
            <person name="Chen Y."/>
            <person name="Shah S."/>
            <person name="Dougan E. K."/>
            <person name="Thang M."/>
            <person name="Chan C."/>
        </authorList>
    </citation>
    <scope>NUCLEOTIDE SEQUENCE [LARGE SCALE GENOMIC DNA]</scope>
</reference>
<sequence length="281" mass="29763">ADKDAEDDDEDVVMHGGFGAFMRKFAGVASSAMPSSSGAGTGIVGNGSAPKAAAAKRSAVAKPKASAKVSSSTKRATPSSAVTPIGQTEKRHASDGNVDTRQRQRKRSADNAGLEAEDEISGGGDITGADKLVLDAFFDKLKPLCVVNPPLADAAMRSWCTDYGQKLTTLCNELKAKKKSANRRLLGQVSLDADNTLLNFIDNVCNSHGVQVSSSVVKRALKSLVYEDLKLCQFDNMVSTTLETIRSRFKADEDDDNAEGANDADEFFAITLAQVAQKLAK</sequence>
<feature type="compositionally biased region" description="Low complexity" evidence="1">
    <location>
        <begin position="48"/>
        <end position="77"/>
    </location>
</feature>
<feature type="compositionally biased region" description="Basic and acidic residues" evidence="1">
    <location>
        <begin position="88"/>
        <end position="102"/>
    </location>
</feature>
<evidence type="ECO:0000313" key="3">
    <source>
        <dbReference type="Proteomes" id="UP001642464"/>
    </source>
</evidence>
<keyword evidence="3" id="KW-1185">Reference proteome</keyword>
<feature type="region of interest" description="Disordered" evidence="1">
    <location>
        <begin position="29"/>
        <end position="121"/>
    </location>
</feature>
<organism evidence="2 3">
    <name type="scientific">Durusdinium trenchii</name>
    <dbReference type="NCBI Taxonomy" id="1381693"/>
    <lineage>
        <taxon>Eukaryota</taxon>
        <taxon>Sar</taxon>
        <taxon>Alveolata</taxon>
        <taxon>Dinophyceae</taxon>
        <taxon>Suessiales</taxon>
        <taxon>Symbiodiniaceae</taxon>
        <taxon>Durusdinium</taxon>
    </lineage>
</organism>
<proteinExistence type="predicted"/>
<feature type="non-terminal residue" evidence="2">
    <location>
        <position position="1"/>
    </location>
</feature>
<name>A0ABP0KYZ4_9DINO</name>
<evidence type="ECO:0000256" key="1">
    <source>
        <dbReference type="SAM" id="MobiDB-lite"/>
    </source>
</evidence>
<feature type="non-terminal residue" evidence="2">
    <location>
        <position position="281"/>
    </location>
</feature>
<dbReference type="EMBL" id="CAXAMM010013359">
    <property type="protein sequence ID" value="CAK9031194.1"/>
    <property type="molecule type" value="Genomic_DNA"/>
</dbReference>
<accession>A0ABP0KYZ4</accession>
<protein>
    <submittedName>
        <fullName evidence="2">Uncharacterized protein</fullName>
    </submittedName>
</protein>
<feature type="compositionally biased region" description="Low complexity" evidence="1">
    <location>
        <begin position="29"/>
        <end position="38"/>
    </location>
</feature>